<feature type="transmembrane region" description="Helical" evidence="1">
    <location>
        <begin position="15"/>
        <end position="36"/>
    </location>
</feature>
<feature type="transmembrane region" description="Helical" evidence="1">
    <location>
        <begin position="390"/>
        <end position="412"/>
    </location>
</feature>
<keyword evidence="1" id="KW-0812">Transmembrane</keyword>
<reference evidence="2 3" key="1">
    <citation type="submission" date="2018-05" db="EMBL/GenBank/DDBJ databases">
        <title>Chitinophaga sp. K3CV102501T nov., isolated from isolated from a monsoon evergreen broad-leaved forest soil.</title>
        <authorList>
            <person name="Lv Y."/>
        </authorList>
    </citation>
    <scope>NUCLEOTIDE SEQUENCE [LARGE SCALE GENOMIC DNA]</scope>
    <source>
        <strain evidence="2 3">GDMCC 1.1325</strain>
    </source>
</reference>
<feature type="transmembrane region" description="Helical" evidence="1">
    <location>
        <begin position="363"/>
        <end position="384"/>
    </location>
</feature>
<dbReference type="Gene3D" id="1.20.210.10">
    <property type="entry name" value="Cytochrome c oxidase-like, subunit I domain"/>
    <property type="match status" value="1"/>
</dbReference>
<keyword evidence="3" id="KW-1185">Reference proteome</keyword>
<dbReference type="Proteomes" id="UP000253410">
    <property type="component" value="Unassembled WGS sequence"/>
</dbReference>
<feature type="transmembrane region" description="Helical" evidence="1">
    <location>
        <begin position="142"/>
        <end position="166"/>
    </location>
</feature>
<keyword evidence="1" id="KW-0472">Membrane</keyword>
<keyword evidence="1" id="KW-1133">Transmembrane helix</keyword>
<dbReference type="InterPro" id="IPR036927">
    <property type="entry name" value="Cyt_c_oxase-like_su1_sf"/>
</dbReference>
<gene>
    <name evidence="2" type="ORF">DF182_03540</name>
</gene>
<dbReference type="OrthoDB" id="5245199at2"/>
<evidence type="ECO:0000313" key="3">
    <source>
        <dbReference type="Proteomes" id="UP000253410"/>
    </source>
</evidence>
<evidence type="ECO:0008006" key="4">
    <source>
        <dbReference type="Google" id="ProtNLM"/>
    </source>
</evidence>
<feature type="transmembrane region" description="Helical" evidence="1">
    <location>
        <begin position="284"/>
        <end position="303"/>
    </location>
</feature>
<evidence type="ECO:0000256" key="1">
    <source>
        <dbReference type="SAM" id="Phobius"/>
    </source>
</evidence>
<dbReference type="RefSeq" id="WP_113614294.1">
    <property type="nucleotide sequence ID" value="NZ_QFFJ01000001.1"/>
</dbReference>
<feature type="transmembrane region" description="Helical" evidence="1">
    <location>
        <begin position="245"/>
        <end position="263"/>
    </location>
</feature>
<protein>
    <recommendedName>
        <fullName evidence="4">Cytochrome C oxidase subunit I</fullName>
    </recommendedName>
</protein>
<evidence type="ECO:0000313" key="2">
    <source>
        <dbReference type="EMBL" id="RBL91694.1"/>
    </source>
</evidence>
<feature type="transmembrane region" description="Helical" evidence="1">
    <location>
        <begin position="87"/>
        <end position="105"/>
    </location>
</feature>
<proteinExistence type="predicted"/>
<feature type="transmembrane region" description="Helical" evidence="1">
    <location>
        <begin position="186"/>
        <end position="209"/>
    </location>
</feature>
<feature type="transmembrane region" description="Helical" evidence="1">
    <location>
        <begin position="315"/>
        <end position="342"/>
    </location>
</feature>
<accession>A0A365Y198</accession>
<comment type="caution">
    <text evidence="2">The sequence shown here is derived from an EMBL/GenBank/DDBJ whole genome shotgun (WGS) entry which is preliminary data.</text>
</comment>
<name>A0A365Y198_9BACT</name>
<dbReference type="AlphaFoldDB" id="A0A365Y198"/>
<dbReference type="EMBL" id="QFFJ01000001">
    <property type="protein sequence ID" value="RBL91694.1"/>
    <property type="molecule type" value="Genomic_DNA"/>
</dbReference>
<feature type="transmembrane region" description="Helical" evidence="1">
    <location>
        <begin position="111"/>
        <end position="130"/>
    </location>
</feature>
<sequence length="428" mass="47147">MMPPAQQIPAKHTVIPYYLIAVIAFLIVIGLCIPAAEVLTGHHFHPKILAITHLAVLGWATMLIFGASNQLAPVLSEHALYSEHIPCAVLVLLTAGTSLLVINFWRFSFGAAIFTGGSLVLLAFGLQAWNQFHTFRAGKESIATRFILTAQLWLLLTAALGLLLLINLRYSFLPASHLEYLKVHAAVGMAGWFLQLVTGVSSKLIPMFLLSQTTPNKLLSYTYYFFNGGLALFLITGIVAGPAVIAPIALLLILAGVIFYSRYVYICRRSAMRKRLDHGMRQTFLAISLLILPLVLLGISVLAGRRLPDGWGTAFGYSFMAGFISIIIMGQTFKTLPFIIWMHINSPDEPPELMPANLYREGLVRLQMWLYAPGYLLLITGILLGQVRLLYAGIGLMMLAAAVYAGHVLYIISKLKCKWKLTSAIPHL</sequence>
<feature type="transmembrane region" description="Helical" evidence="1">
    <location>
        <begin position="221"/>
        <end position="239"/>
    </location>
</feature>
<feature type="transmembrane region" description="Helical" evidence="1">
    <location>
        <begin position="48"/>
        <end position="67"/>
    </location>
</feature>
<organism evidence="2 3">
    <name type="scientific">Chitinophaga flava</name>
    <dbReference type="NCBI Taxonomy" id="2259036"/>
    <lineage>
        <taxon>Bacteria</taxon>
        <taxon>Pseudomonadati</taxon>
        <taxon>Bacteroidota</taxon>
        <taxon>Chitinophagia</taxon>
        <taxon>Chitinophagales</taxon>
        <taxon>Chitinophagaceae</taxon>
        <taxon>Chitinophaga</taxon>
    </lineage>
</organism>